<dbReference type="OrthoDB" id="4173178at2"/>
<evidence type="ECO:0000313" key="3">
    <source>
        <dbReference type="Proteomes" id="UP000188929"/>
    </source>
</evidence>
<gene>
    <name evidence="2" type="ORF">BL253_27965</name>
</gene>
<organism evidence="2 3">
    <name type="scientific">Pseudofrankia asymbiotica</name>
    <dbReference type="NCBI Taxonomy" id="1834516"/>
    <lineage>
        <taxon>Bacteria</taxon>
        <taxon>Bacillati</taxon>
        <taxon>Actinomycetota</taxon>
        <taxon>Actinomycetes</taxon>
        <taxon>Frankiales</taxon>
        <taxon>Frankiaceae</taxon>
        <taxon>Pseudofrankia</taxon>
    </lineage>
</organism>
<feature type="compositionally biased region" description="Pro residues" evidence="1">
    <location>
        <begin position="1"/>
        <end position="10"/>
    </location>
</feature>
<sequence>MSTPPAPPCPGCEALPGRRHHPDCDVARCRQTGLQRVGCDQPHDHGDDPWTGTYPGEAECRAFGWMMPAPLQEFPDLNRLYSEAVWDPRTGHWTRPVTPDRQTDQS</sequence>
<accession>A0A1V2I424</accession>
<keyword evidence="3" id="KW-1185">Reference proteome</keyword>
<evidence type="ECO:0000313" key="2">
    <source>
        <dbReference type="EMBL" id="ONH25209.1"/>
    </source>
</evidence>
<name>A0A1V2I424_9ACTN</name>
<comment type="caution">
    <text evidence="2">The sequence shown here is derived from an EMBL/GenBank/DDBJ whole genome shotgun (WGS) entry which is preliminary data.</text>
</comment>
<dbReference type="AlphaFoldDB" id="A0A1V2I424"/>
<protein>
    <submittedName>
        <fullName evidence="2">Uncharacterized protein</fullName>
    </submittedName>
</protein>
<evidence type="ECO:0000256" key="1">
    <source>
        <dbReference type="SAM" id="MobiDB-lite"/>
    </source>
</evidence>
<proteinExistence type="predicted"/>
<dbReference type="STRING" id="1834516.BL253_27965"/>
<reference evidence="3" key="1">
    <citation type="submission" date="2016-10" db="EMBL/GenBank/DDBJ databases">
        <title>Frankia sp. NRRL B-16386 Genome sequencing.</title>
        <authorList>
            <person name="Ghodhbane-Gtari F."/>
            <person name="Swanson E."/>
            <person name="Gueddou A."/>
            <person name="Hezbri K."/>
            <person name="Ktari K."/>
            <person name="Nouioui I."/>
            <person name="Morris K."/>
            <person name="Simpson S."/>
            <person name="Abebe-Akele F."/>
            <person name="Thomas K."/>
            <person name="Gtari M."/>
            <person name="Tisa L.S."/>
        </authorList>
    </citation>
    <scope>NUCLEOTIDE SEQUENCE [LARGE SCALE GENOMIC DNA]</scope>
    <source>
        <strain evidence="3">NRRL B-16386</strain>
    </source>
</reference>
<dbReference type="Proteomes" id="UP000188929">
    <property type="component" value="Unassembled WGS sequence"/>
</dbReference>
<feature type="region of interest" description="Disordered" evidence="1">
    <location>
        <begin position="1"/>
        <end position="20"/>
    </location>
</feature>
<dbReference type="EMBL" id="MOMC01000062">
    <property type="protein sequence ID" value="ONH25209.1"/>
    <property type="molecule type" value="Genomic_DNA"/>
</dbReference>
<dbReference type="RefSeq" id="WP_076820379.1">
    <property type="nucleotide sequence ID" value="NZ_MOMC01000062.1"/>
</dbReference>